<evidence type="ECO:0000256" key="1">
    <source>
        <dbReference type="SAM" id="MobiDB-lite"/>
    </source>
</evidence>
<evidence type="ECO:0000313" key="4">
    <source>
        <dbReference type="Proteomes" id="UP000518300"/>
    </source>
</evidence>
<dbReference type="RefSeq" id="WP_169349448.1">
    <property type="nucleotide sequence ID" value="NZ_JABBJJ010000231.1"/>
</dbReference>
<evidence type="ECO:0000259" key="2">
    <source>
        <dbReference type="Pfam" id="PF08818"/>
    </source>
</evidence>
<dbReference type="AlphaFoldDB" id="A0A848LQQ9"/>
<keyword evidence="4" id="KW-1185">Reference proteome</keyword>
<sequence length="156" mass="17491">MPTRAPSKPRKTASPQPRKAATKRVEEAGARTDPAVVEFLRKLEHPLKKEVEAVRQLILGLGPEVREGIKWNAPSFRTTEHFATFNLRDPDRVRLILHTGAKVKDTAKSGVKVADPSGLLEWLAKDRCLVTLTDGKDLKAKRTALEAVLREWIERV</sequence>
<dbReference type="Pfam" id="PF08818">
    <property type="entry name" value="DUF1801"/>
    <property type="match status" value="1"/>
</dbReference>
<dbReference type="SUPFAM" id="SSF159888">
    <property type="entry name" value="YdhG-like"/>
    <property type="match status" value="1"/>
</dbReference>
<name>A0A848LQQ9_9BACT</name>
<feature type="domain" description="YdhG-like" evidence="2">
    <location>
        <begin position="48"/>
        <end position="153"/>
    </location>
</feature>
<proteinExistence type="predicted"/>
<protein>
    <submittedName>
        <fullName evidence="3">DUF1801 domain-containing protein</fullName>
    </submittedName>
</protein>
<evidence type="ECO:0000313" key="3">
    <source>
        <dbReference type="EMBL" id="NMO20227.1"/>
    </source>
</evidence>
<dbReference type="EMBL" id="JABBJJ010000231">
    <property type="protein sequence ID" value="NMO20227.1"/>
    <property type="molecule type" value="Genomic_DNA"/>
</dbReference>
<organism evidence="3 4">
    <name type="scientific">Pyxidicoccus fallax</name>
    <dbReference type="NCBI Taxonomy" id="394095"/>
    <lineage>
        <taxon>Bacteria</taxon>
        <taxon>Pseudomonadati</taxon>
        <taxon>Myxococcota</taxon>
        <taxon>Myxococcia</taxon>
        <taxon>Myxococcales</taxon>
        <taxon>Cystobacterineae</taxon>
        <taxon>Myxococcaceae</taxon>
        <taxon>Pyxidicoccus</taxon>
    </lineage>
</organism>
<feature type="region of interest" description="Disordered" evidence="1">
    <location>
        <begin position="1"/>
        <end position="29"/>
    </location>
</feature>
<gene>
    <name evidence="3" type="ORF">HG543_36010</name>
</gene>
<comment type="caution">
    <text evidence="3">The sequence shown here is derived from an EMBL/GenBank/DDBJ whole genome shotgun (WGS) entry which is preliminary data.</text>
</comment>
<dbReference type="Proteomes" id="UP000518300">
    <property type="component" value="Unassembled WGS sequence"/>
</dbReference>
<dbReference type="InterPro" id="IPR014922">
    <property type="entry name" value="YdhG-like"/>
</dbReference>
<reference evidence="3 4" key="1">
    <citation type="submission" date="2020-04" db="EMBL/GenBank/DDBJ databases">
        <title>Draft genome of Pyxidicoccus fallax type strain.</title>
        <authorList>
            <person name="Whitworth D.E."/>
        </authorList>
    </citation>
    <scope>NUCLEOTIDE SEQUENCE [LARGE SCALE GENOMIC DNA]</scope>
    <source>
        <strain evidence="3 4">DSM 14698</strain>
    </source>
</reference>
<accession>A0A848LQQ9</accession>